<sequence>MRSYLRRFVPPTCQCGYCIIMPTARECRCCVEVREVHKWMEEENAECITTPSRLSWSVPRCLGPEDGILWLPPKVWSKCSGRFIVRKIPPCCVPPDREILLGVCRQRSEGGHSSMCSEED</sequence>
<evidence type="ECO:0000313" key="2">
    <source>
        <dbReference type="Proteomes" id="UP001152320"/>
    </source>
</evidence>
<comment type="caution">
    <text evidence="1">The sequence shown here is derived from an EMBL/GenBank/DDBJ whole genome shotgun (WGS) entry which is preliminary data.</text>
</comment>
<accession>A0A9Q1HBY1</accession>
<gene>
    <name evidence="1" type="ORF">HOLleu_10818</name>
</gene>
<protein>
    <submittedName>
        <fullName evidence="1">Uncharacterized protein</fullName>
    </submittedName>
</protein>
<dbReference type="Proteomes" id="UP001152320">
    <property type="component" value="Chromosome 4"/>
</dbReference>
<dbReference type="AlphaFoldDB" id="A0A9Q1HBY1"/>
<keyword evidence="2" id="KW-1185">Reference proteome</keyword>
<dbReference type="EMBL" id="JAIZAY010000004">
    <property type="protein sequence ID" value="KAJ8043632.1"/>
    <property type="molecule type" value="Genomic_DNA"/>
</dbReference>
<organism evidence="1 2">
    <name type="scientific">Holothuria leucospilota</name>
    <name type="common">Black long sea cucumber</name>
    <name type="synonym">Mertensiothuria leucospilota</name>
    <dbReference type="NCBI Taxonomy" id="206669"/>
    <lineage>
        <taxon>Eukaryota</taxon>
        <taxon>Metazoa</taxon>
        <taxon>Echinodermata</taxon>
        <taxon>Eleutherozoa</taxon>
        <taxon>Echinozoa</taxon>
        <taxon>Holothuroidea</taxon>
        <taxon>Aspidochirotacea</taxon>
        <taxon>Aspidochirotida</taxon>
        <taxon>Holothuriidae</taxon>
        <taxon>Holothuria</taxon>
    </lineage>
</organism>
<name>A0A9Q1HBY1_HOLLE</name>
<reference evidence="1" key="1">
    <citation type="submission" date="2021-10" db="EMBL/GenBank/DDBJ databases">
        <title>Tropical sea cucumber genome reveals ecological adaptation and Cuvierian tubules defense mechanism.</title>
        <authorList>
            <person name="Chen T."/>
        </authorList>
    </citation>
    <scope>NUCLEOTIDE SEQUENCE</scope>
    <source>
        <strain evidence="1">Nanhai2018</strain>
        <tissue evidence="1">Muscle</tissue>
    </source>
</reference>
<proteinExistence type="predicted"/>
<evidence type="ECO:0000313" key="1">
    <source>
        <dbReference type="EMBL" id="KAJ8043632.1"/>
    </source>
</evidence>